<proteinExistence type="predicted"/>
<dbReference type="AlphaFoldDB" id="U9TPT0"/>
<sequence>MINIRQVSIPASLKNMSSFIDSIELSLGIQDIFHESYENFYARLYNSGLLISTNFMKIQFRKNSIKQICEVDKSLDPLTIKCLQIGCVVIHQQQLEGLFNRYDIKVDPNMSAELQQV</sequence>
<gene>
    <name evidence="1" type="ORF">GLOINDRAFT_84830</name>
</gene>
<evidence type="ECO:0000313" key="1">
    <source>
        <dbReference type="EMBL" id="ESA08323.1"/>
    </source>
</evidence>
<dbReference type="EMBL" id="KI289330">
    <property type="protein sequence ID" value="ESA08323.1"/>
    <property type="molecule type" value="Genomic_DNA"/>
</dbReference>
<name>U9TPT0_RHIID</name>
<protein>
    <submittedName>
        <fullName evidence="1">Uncharacterized protein</fullName>
    </submittedName>
</protein>
<accession>U9TPT0</accession>
<dbReference type="HOGENOM" id="CLU_2086041_0_0_1"/>
<organism evidence="1">
    <name type="scientific">Rhizophagus irregularis (strain DAOM 181602 / DAOM 197198 / MUCL 43194)</name>
    <name type="common">Arbuscular mycorrhizal fungus</name>
    <name type="synonym">Glomus intraradices</name>
    <dbReference type="NCBI Taxonomy" id="747089"/>
    <lineage>
        <taxon>Eukaryota</taxon>
        <taxon>Fungi</taxon>
        <taxon>Fungi incertae sedis</taxon>
        <taxon>Mucoromycota</taxon>
        <taxon>Glomeromycotina</taxon>
        <taxon>Glomeromycetes</taxon>
        <taxon>Glomerales</taxon>
        <taxon>Glomeraceae</taxon>
        <taxon>Rhizophagus</taxon>
    </lineage>
</organism>
<reference evidence="1" key="1">
    <citation type="submission" date="2013-07" db="EMBL/GenBank/DDBJ databases">
        <title>The genome of an arbuscular mycorrhizal fungus provides insights into the evolution of the oldest plant symbiosis.</title>
        <authorList>
            <consortium name="DOE Joint Genome Institute"/>
            <person name="Tisserant E."/>
            <person name="Malbreil M."/>
            <person name="Kuo A."/>
            <person name="Kohler A."/>
            <person name="Symeonidi A."/>
            <person name="Balestrini R."/>
            <person name="Charron P."/>
            <person name="Duensing N."/>
            <person name="Frei-dit-Frey N."/>
            <person name="Gianinazzi-Pearson V."/>
            <person name="Gilbert B."/>
            <person name="Handa Y."/>
            <person name="Hijri M."/>
            <person name="Kaul R."/>
            <person name="Kawaguchi M."/>
            <person name="Krajinski F."/>
            <person name="Lammers P."/>
            <person name="Lapierre D."/>
            <person name="Masclaux F.G."/>
            <person name="Murat C."/>
            <person name="Morin E."/>
            <person name="Ndikumana S."/>
            <person name="Pagni M."/>
            <person name="Petitpierre D."/>
            <person name="Requena N."/>
            <person name="Rosikiewicz P."/>
            <person name="Riley R."/>
            <person name="Saito K."/>
            <person name="San Clemente H."/>
            <person name="Shapiro H."/>
            <person name="van Tuinen D."/>
            <person name="Becard G."/>
            <person name="Bonfante P."/>
            <person name="Paszkowski U."/>
            <person name="Shachar-Hill Y."/>
            <person name="Young J.P."/>
            <person name="Sanders I.R."/>
            <person name="Henrissat B."/>
            <person name="Rensing S.A."/>
            <person name="Grigoriev I.V."/>
            <person name="Corradi N."/>
            <person name="Roux C."/>
            <person name="Martin F."/>
        </authorList>
    </citation>
    <scope>NUCLEOTIDE SEQUENCE</scope>
    <source>
        <strain evidence="1">DAOM 197198</strain>
    </source>
</reference>